<name>A0A8T2QXA6_CERRI</name>
<keyword evidence="11" id="KW-1185">Reference proteome</keyword>
<evidence type="ECO:0000256" key="1">
    <source>
        <dbReference type="ARBA" id="ARBA00004337"/>
    </source>
</evidence>
<feature type="transmembrane region" description="Helical" evidence="9">
    <location>
        <begin position="619"/>
        <end position="648"/>
    </location>
</feature>
<evidence type="ECO:0000313" key="11">
    <source>
        <dbReference type="Proteomes" id="UP000825935"/>
    </source>
</evidence>
<protein>
    <recommendedName>
        <fullName evidence="9">Transmembrane 9 superfamily member</fullName>
    </recommendedName>
</protein>
<evidence type="ECO:0000256" key="6">
    <source>
        <dbReference type="ARBA" id="ARBA00022753"/>
    </source>
</evidence>
<evidence type="ECO:0000256" key="9">
    <source>
        <dbReference type="RuleBase" id="RU363079"/>
    </source>
</evidence>
<dbReference type="AlphaFoldDB" id="A0A8T2QXA6"/>
<dbReference type="EMBL" id="CM035436">
    <property type="protein sequence ID" value="KAH7288214.1"/>
    <property type="molecule type" value="Genomic_DNA"/>
</dbReference>
<evidence type="ECO:0000313" key="10">
    <source>
        <dbReference type="EMBL" id="KAH7288214.1"/>
    </source>
</evidence>
<dbReference type="OMA" id="KVYYMFG"/>
<keyword evidence="7 9" id="KW-1133">Transmembrane helix</keyword>
<evidence type="ECO:0000256" key="3">
    <source>
        <dbReference type="ARBA" id="ARBA00005227"/>
    </source>
</evidence>
<accession>A0A8T2QXA6</accession>
<feature type="transmembrane region" description="Helical" evidence="9">
    <location>
        <begin position="519"/>
        <end position="543"/>
    </location>
</feature>
<feature type="transmembrane region" description="Helical" evidence="9">
    <location>
        <begin position="588"/>
        <end position="607"/>
    </location>
</feature>
<dbReference type="Proteomes" id="UP000825935">
    <property type="component" value="Chromosome 31"/>
</dbReference>
<dbReference type="SUPFAM" id="SSF103473">
    <property type="entry name" value="MFS general substrate transporter"/>
    <property type="match status" value="1"/>
</dbReference>
<dbReference type="GO" id="GO:0072657">
    <property type="term" value="P:protein localization to membrane"/>
    <property type="evidence" value="ECO:0007669"/>
    <property type="project" value="TreeGrafter"/>
</dbReference>
<keyword evidence="5" id="KW-0732">Signal</keyword>
<comment type="similarity">
    <text evidence="3 9">Belongs to the nonaspanin (TM9SF) (TC 9.A.2) family.</text>
</comment>
<proteinExistence type="inferred from homology"/>
<dbReference type="PROSITE" id="PS51257">
    <property type="entry name" value="PROKAR_LIPOPROTEIN"/>
    <property type="match status" value="1"/>
</dbReference>
<evidence type="ECO:0000256" key="8">
    <source>
        <dbReference type="ARBA" id="ARBA00023136"/>
    </source>
</evidence>
<comment type="caution">
    <text evidence="10">The sequence shown here is derived from an EMBL/GenBank/DDBJ whole genome shotgun (WGS) entry which is preliminary data.</text>
</comment>
<dbReference type="InterPro" id="IPR004240">
    <property type="entry name" value="EMP70"/>
</dbReference>
<keyword evidence="8 9" id="KW-0472">Membrane</keyword>
<feature type="transmembrane region" description="Helical" evidence="9">
    <location>
        <begin position="549"/>
        <end position="576"/>
    </location>
</feature>
<organism evidence="10 11">
    <name type="scientific">Ceratopteris richardii</name>
    <name type="common">Triangle waterfern</name>
    <dbReference type="NCBI Taxonomy" id="49495"/>
    <lineage>
        <taxon>Eukaryota</taxon>
        <taxon>Viridiplantae</taxon>
        <taxon>Streptophyta</taxon>
        <taxon>Embryophyta</taxon>
        <taxon>Tracheophyta</taxon>
        <taxon>Polypodiopsida</taxon>
        <taxon>Polypodiidae</taxon>
        <taxon>Polypodiales</taxon>
        <taxon>Pteridineae</taxon>
        <taxon>Pteridaceae</taxon>
        <taxon>Parkerioideae</taxon>
        <taxon>Ceratopteris</taxon>
    </lineage>
</organism>
<feature type="transmembrane region" description="Helical" evidence="9">
    <location>
        <begin position="392"/>
        <end position="412"/>
    </location>
</feature>
<reference evidence="10" key="1">
    <citation type="submission" date="2021-08" db="EMBL/GenBank/DDBJ databases">
        <title>WGS assembly of Ceratopteris richardii.</title>
        <authorList>
            <person name="Marchant D.B."/>
            <person name="Chen G."/>
            <person name="Jenkins J."/>
            <person name="Shu S."/>
            <person name="Leebens-Mack J."/>
            <person name="Grimwood J."/>
            <person name="Schmutz J."/>
            <person name="Soltis P."/>
            <person name="Soltis D."/>
            <person name="Chen Z.-H."/>
        </authorList>
    </citation>
    <scope>NUCLEOTIDE SEQUENCE</scope>
    <source>
        <strain evidence="10">Whitten #5841</strain>
        <tissue evidence="10">Leaf</tissue>
    </source>
</reference>
<sequence>MVTREAGFLSVELHSEMAARGFAFVIILFLASCRLPLLHAFYLPGVAPLDFNEGDDLFVKVNKLTSTKTQLPYAFYDLPYCKPNKIFNNAENLGEVLRGDRIENSVYGFRMRKNELCRLVCRIEKISVEDSKKFKEKIDNEYRVNMILDNLPVAIKRERHDGSPNLYYYEEGFPVGVKSIGGETGKESKYFINNHLSFEVLYHLDPDTATSRIVGFEVIPFSILHNYEKPWDSNNPNFTTCNEKSKVSASLAMQPQEVEEGQEIIFTYDVSFTESNIKWASRWDVYLNMSDDQIHWFSIINSLMIVLFLSGMVAMIMMRTLYRDISNYNELDAQDEAQEETGWKLVHGDVFRPPANYGLLCVYVGSGVQFFGMTLVTMVFALLGFLSPSNRGGLMTAMLLLWVFMGLFAGYASARLYKMFKGTEWKKQTLKTASLFPAVVFTIFFVLNALIWGEKSSGAVPFGTMFALVFLWFGISVPLVFVGSYFGHKKPAIEDPVRTNKIPRQVPEQAWYMKPVFSVLIGGILPFGAVFIELFFILTSIWLNQFYYIFGFLFIVFLILIVTCAEITIVLCYFQLCSEDYHWWWRSYLTAGASAIYLLLYAAFYFFTKLDITKLVSGLLYFGYMAIISYCFFVLTGTIGFYACFWFVRKIHASVKID</sequence>
<keyword evidence="4 9" id="KW-0812">Transmembrane</keyword>
<feature type="transmembrane region" description="Helical" evidence="9">
    <location>
        <begin position="360"/>
        <end position="386"/>
    </location>
</feature>
<keyword evidence="6" id="KW-0967">Endosome</keyword>
<dbReference type="PANTHER" id="PTHR10766:SF111">
    <property type="entry name" value="TRANSMEMBRANE 9 SUPERFAMILY MEMBER 2"/>
    <property type="match status" value="1"/>
</dbReference>
<gene>
    <name evidence="10" type="ORF">KP509_31G017400</name>
</gene>
<feature type="transmembrane region" description="Helical" evidence="9">
    <location>
        <begin position="433"/>
        <end position="453"/>
    </location>
</feature>
<evidence type="ECO:0000256" key="2">
    <source>
        <dbReference type="ARBA" id="ARBA00004653"/>
    </source>
</evidence>
<dbReference type="GO" id="GO:0010008">
    <property type="term" value="C:endosome membrane"/>
    <property type="evidence" value="ECO:0007669"/>
    <property type="project" value="UniProtKB-SubCell"/>
</dbReference>
<evidence type="ECO:0000256" key="4">
    <source>
        <dbReference type="ARBA" id="ARBA00022692"/>
    </source>
</evidence>
<dbReference type="GO" id="GO:0000139">
    <property type="term" value="C:Golgi membrane"/>
    <property type="evidence" value="ECO:0007669"/>
    <property type="project" value="UniProtKB-SubCell"/>
</dbReference>
<feature type="transmembrane region" description="Helical" evidence="9">
    <location>
        <begin position="465"/>
        <end position="486"/>
    </location>
</feature>
<dbReference type="Pfam" id="PF02990">
    <property type="entry name" value="EMP70"/>
    <property type="match status" value="1"/>
</dbReference>
<dbReference type="OrthoDB" id="1666796at2759"/>
<evidence type="ECO:0000256" key="7">
    <source>
        <dbReference type="ARBA" id="ARBA00022989"/>
    </source>
</evidence>
<feature type="transmembrane region" description="Helical" evidence="9">
    <location>
        <begin position="296"/>
        <end position="318"/>
    </location>
</feature>
<evidence type="ECO:0000256" key="5">
    <source>
        <dbReference type="ARBA" id="ARBA00022729"/>
    </source>
</evidence>
<feature type="transmembrane region" description="Helical" evidence="9">
    <location>
        <begin position="21"/>
        <end position="42"/>
    </location>
</feature>
<dbReference type="PANTHER" id="PTHR10766">
    <property type="entry name" value="TRANSMEMBRANE 9 SUPERFAMILY PROTEIN"/>
    <property type="match status" value="1"/>
</dbReference>
<dbReference type="InterPro" id="IPR036259">
    <property type="entry name" value="MFS_trans_sf"/>
</dbReference>
<comment type="subcellular location">
    <subcellularLocation>
        <location evidence="1">Endosome membrane</location>
        <topology evidence="1">Multi-pass membrane protein</topology>
    </subcellularLocation>
    <subcellularLocation>
        <location evidence="2">Golgi apparatus membrane</location>
        <topology evidence="2">Multi-pass membrane protein</topology>
    </subcellularLocation>
</comment>